<dbReference type="InterPro" id="IPR007138">
    <property type="entry name" value="ABM_dom"/>
</dbReference>
<dbReference type="Proteomes" id="UP000008630">
    <property type="component" value="Chromosome"/>
</dbReference>
<dbReference type="RefSeq" id="WP_013548636.1">
    <property type="nucleotide sequence ID" value="NC_014933.1"/>
</dbReference>
<organism evidence="3 4">
    <name type="scientific">Bacteroides helcogenes (strain ATCC 35417 / DSM 20613 / JCM 6297 / CCUG 15421 / P 36-108)</name>
    <dbReference type="NCBI Taxonomy" id="693979"/>
    <lineage>
        <taxon>Bacteria</taxon>
        <taxon>Pseudomonadati</taxon>
        <taxon>Bacteroidota</taxon>
        <taxon>Bacteroidia</taxon>
        <taxon>Bacteroidales</taxon>
        <taxon>Bacteroidaceae</taxon>
        <taxon>Bacteroides</taxon>
    </lineage>
</organism>
<dbReference type="eggNOG" id="COG1359">
    <property type="taxonomic scope" value="Bacteria"/>
</dbReference>
<evidence type="ECO:0000256" key="1">
    <source>
        <dbReference type="SAM" id="SignalP"/>
    </source>
</evidence>
<dbReference type="STRING" id="693979.Bache_3123"/>
<proteinExistence type="predicted"/>
<keyword evidence="1" id="KW-0732">Signal</keyword>
<evidence type="ECO:0000313" key="3">
    <source>
        <dbReference type="EMBL" id="ADV45049.1"/>
    </source>
</evidence>
<dbReference type="HOGENOM" id="CLU_131496_0_2_10"/>
<accession>E6SQY0</accession>
<sequence>MKPFLLLALLFCFGTLCRAQQNTDNMLIRISEIEVHPQYLKEYLEYAYTVGATSVKEESGVVCIYPMQTKRDSCHIRILEIYASSEAYQHHIKSAHFQKYKTSTLHMVKSLDLVDMNALDLATMPQIFVKMPQANEKINEMAIISDYNTAE</sequence>
<dbReference type="Gene3D" id="3.30.70.100">
    <property type="match status" value="1"/>
</dbReference>
<dbReference type="GO" id="GO:0004497">
    <property type="term" value="F:monooxygenase activity"/>
    <property type="evidence" value="ECO:0007669"/>
    <property type="project" value="UniProtKB-KW"/>
</dbReference>
<feature type="signal peptide" evidence="1">
    <location>
        <begin position="1"/>
        <end position="19"/>
    </location>
</feature>
<name>E6SQY0_BACT6</name>
<reference key="1">
    <citation type="submission" date="2010-11" db="EMBL/GenBank/DDBJ databases">
        <title>The complete genome of Bacteroides helcogenes P 36-108.</title>
        <authorList>
            <consortium name="US DOE Joint Genome Institute (JGI-PGF)"/>
            <person name="Lucas S."/>
            <person name="Copeland A."/>
            <person name="Lapidus A."/>
            <person name="Bruce D."/>
            <person name="Goodwin L."/>
            <person name="Pitluck S."/>
            <person name="Kyrpides N."/>
            <person name="Mavromatis K."/>
            <person name="Ivanova N."/>
            <person name="Zeytun A."/>
            <person name="Brettin T."/>
            <person name="Detter J.C."/>
            <person name="Tapia R."/>
            <person name="Han C."/>
            <person name="Land M."/>
            <person name="Hauser L."/>
            <person name="Markowitz V."/>
            <person name="Cheng J.-F."/>
            <person name="Hugenholtz P."/>
            <person name="Woyke T."/>
            <person name="Wu D."/>
            <person name="Gronow S."/>
            <person name="Wellnitz S."/>
            <person name="Brambilla E."/>
            <person name="Klenk H.-P."/>
            <person name="Eisen J.A."/>
        </authorList>
    </citation>
    <scope>NUCLEOTIDE SEQUENCE</scope>
    <source>
        <strain>P 36-108</strain>
    </source>
</reference>
<evidence type="ECO:0000259" key="2">
    <source>
        <dbReference type="PROSITE" id="PS51725"/>
    </source>
</evidence>
<protein>
    <submittedName>
        <fullName evidence="3">Antibiotic biosynthesis monooxygenase</fullName>
    </submittedName>
</protein>
<keyword evidence="3" id="KW-0560">Oxidoreductase</keyword>
<dbReference type="AlphaFoldDB" id="E6SQY0"/>
<feature type="chain" id="PRO_5003211358" evidence="1">
    <location>
        <begin position="20"/>
        <end position="151"/>
    </location>
</feature>
<reference evidence="3 4" key="2">
    <citation type="journal article" date="2011" name="Stand. Genomic Sci.">
        <title>Complete genome sequence of Bacteroides helcogenes type strain (P 36-108).</title>
        <authorList>
            <person name="Pati A."/>
            <person name="Gronow S."/>
            <person name="Zeytun A."/>
            <person name="Lapidus A."/>
            <person name="Nolan M."/>
            <person name="Hammon N."/>
            <person name="Deshpande S."/>
            <person name="Cheng J.F."/>
            <person name="Tapia R."/>
            <person name="Han C."/>
            <person name="Goodwin L."/>
            <person name="Pitluck S."/>
            <person name="Liolios K."/>
            <person name="Pagani I."/>
            <person name="Ivanova N."/>
            <person name="Mavromatis K."/>
            <person name="Chen A."/>
            <person name="Palaniappan K."/>
            <person name="Land M."/>
            <person name="Hauser L."/>
            <person name="Chang Y.J."/>
            <person name="Jeffries C.D."/>
            <person name="Detter J.C."/>
            <person name="Brambilla E."/>
            <person name="Rohde M."/>
            <person name="Goker M."/>
            <person name="Woyke T."/>
            <person name="Bristow J."/>
            <person name="Eisen J.A."/>
            <person name="Markowitz V."/>
            <person name="Hugenholtz P."/>
            <person name="Kyrpides N.C."/>
            <person name="Klenk H.P."/>
            <person name="Lucas S."/>
        </authorList>
    </citation>
    <scope>NUCLEOTIDE SEQUENCE [LARGE SCALE GENOMIC DNA]</scope>
    <source>
        <strain evidence="4">ATCC 35417 / DSM 20613 / JCM 6297 / CCUG 15421 / P 36-108</strain>
    </source>
</reference>
<gene>
    <name evidence="3" type="ordered locus">Bache_3123</name>
</gene>
<dbReference type="KEGG" id="bhl:Bache_3123"/>
<dbReference type="SUPFAM" id="SSF54909">
    <property type="entry name" value="Dimeric alpha+beta barrel"/>
    <property type="match status" value="1"/>
</dbReference>
<evidence type="ECO:0000313" key="4">
    <source>
        <dbReference type="Proteomes" id="UP000008630"/>
    </source>
</evidence>
<dbReference type="EMBL" id="CP002352">
    <property type="protein sequence ID" value="ADV45049.1"/>
    <property type="molecule type" value="Genomic_DNA"/>
</dbReference>
<dbReference type="PROSITE" id="PS51725">
    <property type="entry name" value="ABM"/>
    <property type="match status" value="1"/>
</dbReference>
<keyword evidence="4" id="KW-1185">Reference proteome</keyword>
<keyword evidence="3" id="KW-0503">Monooxygenase</keyword>
<feature type="domain" description="ABM" evidence="2">
    <location>
        <begin position="27"/>
        <end position="117"/>
    </location>
</feature>
<dbReference type="Pfam" id="PF03992">
    <property type="entry name" value="ABM"/>
    <property type="match status" value="1"/>
</dbReference>
<dbReference type="InterPro" id="IPR011008">
    <property type="entry name" value="Dimeric_a/b-barrel"/>
</dbReference>